<dbReference type="GO" id="GO:0034728">
    <property type="term" value="P:nucleosome organization"/>
    <property type="evidence" value="ECO:0007669"/>
    <property type="project" value="TreeGrafter"/>
</dbReference>
<dbReference type="GO" id="GO:0140658">
    <property type="term" value="F:ATP-dependent chromatin remodeler activity"/>
    <property type="evidence" value="ECO:0007669"/>
    <property type="project" value="TreeGrafter"/>
</dbReference>
<dbReference type="GO" id="GO:0016887">
    <property type="term" value="F:ATP hydrolysis activity"/>
    <property type="evidence" value="ECO:0007669"/>
    <property type="project" value="TreeGrafter"/>
</dbReference>
<dbReference type="GO" id="GO:0003677">
    <property type="term" value="F:DNA binding"/>
    <property type="evidence" value="ECO:0007669"/>
    <property type="project" value="TreeGrafter"/>
</dbReference>
<sequence length="98" mass="11808">MIFSSMSRMLDLLEDYCWWRNYRYCRLDGQTDRAHRIGQKKQVRVFRFITDNTVDERIIERAEMKLHLDSIVIQQVLIGETEHRASFARIDIFTLPSL</sequence>
<dbReference type="Proteomes" id="UP000271098">
    <property type="component" value="Unassembled WGS sequence"/>
</dbReference>
<evidence type="ECO:0000313" key="3">
    <source>
        <dbReference type="Proteomes" id="UP000271098"/>
    </source>
</evidence>
<dbReference type="GO" id="GO:0003682">
    <property type="term" value="F:chromatin binding"/>
    <property type="evidence" value="ECO:0007669"/>
    <property type="project" value="TreeGrafter"/>
</dbReference>
<dbReference type="AlphaFoldDB" id="A0A3P7NV72"/>
<evidence type="ECO:0000313" key="2">
    <source>
        <dbReference type="EMBL" id="VDN45030.1"/>
    </source>
</evidence>
<evidence type="ECO:0000256" key="1">
    <source>
        <dbReference type="ARBA" id="ARBA00023242"/>
    </source>
</evidence>
<dbReference type="GO" id="GO:0000785">
    <property type="term" value="C:chromatin"/>
    <property type="evidence" value="ECO:0007669"/>
    <property type="project" value="TreeGrafter"/>
</dbReference>
<dbReference type="SUPFAM" id="SSF52540">
    <property type="entry name" value="P-loop containing nucleoside triphosphate hydrolases"/>
    <property type="match status" value="1"/>
</dbReference>
<keyword evidence="3" id="KW-1185">Reference proteome</keyword>
<dbReference type="OrthoDB" id="448448at2759"/>
<dbReference type="GO" id="GO:0042393">
    <property type="term" value="F:histone binding"/>
    <property type="evidence" value="ECO:0007669"/>
    <property type="project" value="TreeGrafter"/>
</dbReference>
<evidence type="ECO:0008006" key="4">
    <source>
        <dbReference type="Google" id="ProtNLM"/>
    </source>
</evidence>
<dbReference type="EMBL" id="UYRT01108308">
    <property type="protein sequence ID" value="VDN45030.1"/>
    <property type="molecule type" value="Genomic_DNA"/>
</dbReference>
<proteinExistence type="predicted"/>
<organism evidence="2 3">
    <name type="scientific">Gongylonema pulchrum</name>
    <dbReference type="NCBI Taxonomy" id="637853"/>
    <lineage>
        <taxon>Eukaryota</taxon>
        <taxon>Metazoa</taxon>
        <taxon>Ecdysozoa</taxon>
        <taxon>Nematoda</taxon>
        <taxon>Chromadorea</taxon>
        <taxon>Rhabditida</taxon>
        <taxon>Spirurina</taxon>
        <taxon>Spiruromorpha</taxon>
        <taxon>Spiruroidea</taxon>
        <taxon>Gongylonematidae</taxon>
        <taxon>Gongylonema</taxon>
    </lineage>
</organism>
<dbReference type="GO" id="GO:0005634">
    <property type="term" value="C:nucleus"/>
    <property type="evidence" value="ECO:0007669"/>
    <property type="project" value="TreeGrafter"/>
</dbReference>
<name>A0A3P7NV72_9BILA</name>
<keyword evidence="1" id="KW-0539">Nucleus</keyword>
<protein>
    <recommendedName>
        <fullName evidence="4">SNF2_N domain-containing protein</fullName>
    </recommendedName>
</protein>
<gene>
    <name evidence="2" type="ORF">GPUH_LOCUS26046</name>
</gene>
<accession>A0A3P7NV72</accession>
<dbReference type="Gene3D" id="3.40.50.300">
    <property type="entry name" value="P-loop containing nucleotide triphosphate hydrolases"/>
    <property type="match status" value="2"/>
</dbReference>
<reference evidence="2 3" key="1">
    <citation type="submission" date="2018-11" db="EMBL/GenBank/DDBJ databases">
        <authorList>
            <consortium name="Pathogen Informatics"/>
        </authorList>
    </citation>
    <scope>NUCLEOTIDE SEQUENCE [LARGE SCALE GENOMIC DNA]</scope>
</reference>
<dbReference type="PANTHER" id="PTHR45623">
    <property type="entry name" value="CHROMODOMAIN-HELICASE-DNA-BINDING PROTEIN 3-RELATED-RELATED"/>
    <property type="match status" value="1"/>
</dbReference>
<dbReference type="PANTHER" id="PTHR45623:SF49">
    <property type="entry name" value="SWI_SNF-RELATED MATRIX-ASSOCIATED ACTIN-DEPENDENT REGULATOR OF CHROMATIN SUBFAMILY A MEMBER 5"/>
    <property type="match status" value="1"/>
</dbReference>
<dbReference type="InterPro" id="IPR027417">
    <property type="entry name" value="P-loop_NTPase"/>
</dbReference>